<dbReference type="GO" id="GO:0008270">
    <property type="term" value="F:zinc ion binding"/>
    <property type="evidence" value="ECO:0007669"/>
    <property type="project" value="UniProtKB-KW"/>
</dbReference>
<gene>
    <name evidence="6" type="ORF">OXD698_LOCUS22658</name>
</gene>
<evidence type="ECO:0000256" key="1">
    <source>
        <dbReference type="ARBA" id="ARBA00022737"/>
    </source>
</evidence>
<dbReference type="GO" id="GO:0061630">
    <property type="term" value="F:ubiquitin protein ligase activity"/>
    <property type="evidence" value="ECO:0007669"/>
    <property type="project" value="TreeGrafter"/>
</dbReference>
<dbReference type="PANTHER" id="PTHR24104:SF25">
    <property type="entry name" value="PROTEIN LIN-41"/>
    <property type="match status" value="1"/>
</dbReference>
<feature type="compositionally biased region" description="Low complexity" evidence="3">
    <location>
        <begin position="329"/>
        <end position="537"/>
    </location>
</feature>
<name>A0A819G6D1_9BILA</name>
<dbReference type="PROSITE" id="PS51125">
    <property type="entry name" value="NHL"/>
    <property type="match status" value="2"/>
</dbReference>
<feature type="region of interest" description="Disordered" evidence="3">
    <location>
        <begin position="328"/>
        <end position="537"/>
    </location>
</feature>
<evidence type="ECO:0000256" key="2">
    <source>
        <dbReference type="PROSITE-ProRule" id="PRU00504"/>
    </source>
</evidence>
<dbReference type="SUPFAM" id="SSF57414">
    <property type="entry name" value="Hairpin loop containing domain-like"/>
    <property type="match status" value="1"/>
</dbReference>
<dbReference type="PROSITE" id="PS50948">
    <property type="entry name" value="PAN"/>
    <property type="match status" value="1"/>
</dbReference>
<dbReference type="InterPro" id="IPR011042">
    <property type="entry name" value="6-blade_b-propeller_TolB-like"/>
</dbReference>
<dbReference type="EMBL" id="CAJOAZ010001949">
    <property type="protein sequence ID" value="CAF3876557.1"/>
    <property type="molecule type" value="Genomic_DNA"/>
</dbReference>
<dbReference type="SUPFAM" id="SSF101898">
    <property type="entry name" value="NHL repeat"/>
    <property type="match status" value="1"/>
</dbReference>
<dbReference type="InterPro" id="IPR001258">
    <property type="entry name" value="NHL_repeat"/>
</dbReference>
<feature type="region of interest" description="Disordered" evidence="3">
    <location>
        <begin position="550"/>
        <end position="597"/>
    </location>
</feature>
<organism evidence="6 7">
    <name type="scientific">Adineta steineri</name>
    <dbReference type="NCBI Taxonomy" id="433720"/>
    <lineage>
        <taxon>Eukaryota</taxon>
        <taxon>Metazoa</taxon>
        <taxon>Spiralia</taxon>
        <taxon>Gnathifera</taxon>
        <taxon>Rotifera</taxon>
        <taxon>Eurotatoria</taxon>
        <taxon>Bdelloidea</taxon>
        <taxon>Adinetida</taxon>
        <taxon>Adinetidae</taxon>
        <taxon>Adineta</taxon>
    </lineage>
</organism>
<evidence type="ECO:0000313" key="7">
    <source>
        <dbReference type="Proteomes" id="UP000663844"/>
    </source>
</evidence>
<dbReference type="AlphaFoldDB" id="A0A819G6D1"/>
<feature type="domain" description="Apple" evidence="5">
    <location>
        <begin position="22"/>
        <end position="106"/>
    </location>
</feature>
<feature type="repeat" description="NHL" evidence="2">
    <location>
        <begin position="667"/>
        <end position="703"/>
    </location>
</feature>
<keyword evidence="4" id="KW-0732">Signal</keyword>
<dbReference type="InterPro" id="IPR003609">
    <property type="entry name" value="Pan_app"/>
</dbReference>
<dbReference type="GO" id="GO:0000209">
    <property type="term" value="P:protein polyubiquitination"/>
    <property type="evidence" value="ECO:0007669"/>
    <property type="project" value="TreeGrafter"/>
</dbReference>
<dbReference type="Pfam" id="PF01436">
    <property type="entry name" value="NHL"/>
    <property type="match status" value="1"/>
</dbReference>
<feature type="chain" id="PRO_5032284293" description="Apple domain-containing protein" evidence="4">
    <location>
        <begin position="23"/>
        <end position="911"/>
    </location>
</feature>
<dbReference type="Gene3D" id="2.120.10.30">
    <property type="entry name" value="TolB, C-terminal domain"/>
    <property type="match status" value="1"/>
</dbReference>
<dbReference type="Proteomes" id="UP000663844">
    <property type="component" value="Unassembled WGS sequence"/>
</dbReference>
<reference evidence="6" key="1">
    <citation type="submission" date="2021-02" db="EMBL/GenBank/DDBJ databases">
        <authorList>
            <person name="Nowell W R."/>
        </authorList>
    </citation>
    <scope>NUCLEOTIDE SEQUENCE</scope>
</reference>
<dbReference type="PANTHER" id="PTHR24104">
    <property type="entry name" value="E3 UBIQUITIN-PROTEIN LIGASE NHLRC1-RELATED"/>
    <property type="match status" value="1"/>
</dbReference>
<dbReference type="GO" id="GO:0043161">
    <property type="term" value="P:proteasome-mediated ubiquitin-dependent protein catabolic process"/>
    <property type="evidence" value="ECO:0007669"/>
    <property type="project" value="TreeGrafter"/>
</dbReference>
<evidence type="ECO:0000256" key="4">
    <source>
        <dbReference type="SAM" id="SignalP"/>
    </source>
</evidence>
<dbReference type="InterPro" id="IPR050952">
    <property type="entry name" value="TRIM-NHL_E3_ligases"/>
</dbReference>
<feature type="repeat" description="NHL" evidence="2">
    <location>
        <begin position="872"/>
        <end position="911"/>
    </location>
</feature>
<keyword evidence="1" id="KW-0677">Repeat</keyword>
<evidence type="ECO:0000256" key="3">
    <source>
        <dbReference type="SAM" id="MobiDB-lite"/>
    </source>
</evidence>
<evidence type="ECO:0000313" key="6">
    <source>
        <dbReference type="EMBL" id="CAF3876557.1"/>
    </source>
</evidence>
<proteinExistence type="predicted"/>
<feature type="signal peptide" evidence="4">
    <location>
        <begin position="1"/>
        <end position="22"/>
    </location>
</feature>
<evidence type="ECO:0000259" key="5">
    <source>
        <dbReference type="PROSITE" id="PS50948"/>
    </source>
</evidence>
<protein>
    <recommendedName>
        <fullName evidence="5">Apple domain-containing protein</fullName>
    </recommendedName>
</protein>
<comment type="caution">
    <text evidence="6">The sequence shown here is derived from an EMBL/GenBank/DDBJ whole genome shotgun (WGS) entry which is preliminary data.</text>
</comment>
<dbReference type="CDD" id="cd05819">
    <property type="entry name" value="NHL"/>
    <property type="match status" value="1"/>
</dbReference>
<sequence length="911" mass="95293">MLFSYQHLLFLILIFYLQRTSSNRQSFIDLSQLGLEFIPVDENLLLLVDINADSIIICSKICFSNLYCRTFNFNIQSKRCRLYEGDVENTGSIINSQSIQSVVGTIKLTTDDFIDYGRPCNICENKPYLICMNFTCQCQSHSFFNGSICQSQKFIGGLCINDIECRNDINLTCLSTMQCGFNLTTDGAYENLTSATILATTTHINSTISISPDTTKISTISNSDVIGLTSNSTTSISTTTIVSTISTTVSTITTTIASDTINNTTAILTTSITATSSSTSMITSGIGDTVTATSNTDSTATTSMSTGSISPITSGANSISTITTNAEGTSTTISSTDSTITTTTSTDSTTTTTPSTDTTTTTSSSSSTTSSTTITETISSSITTTTDTTSSSTTSSTTTTETTSSSTTSTTTTSSSTTSTTTTTDTTSSSTTSSTTTTETTSSSTTSSTTTIETTSSSTTSSTTTSSSTTTTTDTPSSSTTSSTTTIETTSSSTTSSTTTSSSTTTTTTTTTDTTSSSTTSSTTTTETTSSSTSTTTSTITITSSTTTTTQTTTSSTTATSSTTTTTTTSSTTTSSSSTSSTSTSSTSASSTSTTTTTINPCTSNNYRWNTTGITVLDISFLYIPSDIYFDSNDTLYIVDESNQVIAKLLKNASTATRIAGLLLSAGSNASQFSNPQGVYVDSKGSLYVSDYYNSRVQKFVNGSTLGITMAGISSSAGAALNQFNGVRYFAVDATETYMYFTDYNNHRIMSYQMNSTTGTNGQIVAGGAGAGNTNTQLNLPWGISYLPTISNYLYITNAAGHSAMRWIPGASSGQFIAGTPGTSGSNATSLNAPAGIRVDRFLNMFIVDFGNHRVQMFCYNNTTATTIAGNGTAGNSATQLNNPKGIAFDSSMNLYVSDTVNRRIQKFVKL</sequence>
<accession>A0A819G6D1</accession>
<dbReference type="Gene3D" id="2.40.10.500">
    <property type="match status" value="2"/>
</dbReference>
<dbReference type="SUPFAM" id="SSF63829">
    <property type="entry name" value="Calcium-dependent phosphotriesterase"/>
    <property type="match status" value="1"/>
</dbReference>